<dbReference type="Proteomes" id="UP000053127">
    <property type="component" value="Unassembled WGS sequence"/>
</dbReference>
<dbReference type="GO" id="GO:0046872">
    <property type="term" value="F:metal ion binding"/>
    <property type="evidence" value="ECO:0007669"/>
    <property type="project" value="InterPro"/>
</dbReference>
<evidence type="ECO:0000256" key="2">
    <source>
        <dbReference type="ARBA" id="ARBA00022741"/>
    </source>
</evidence>
<protein>
    <recommendedName>
        <fullName evidence="5">ATP-grasp domain-containing protein</fullName>
    </recommendedName>
</protein>
<keyword evidence="7" id="KW-1185">Reference proteome</keyword>
<dbReference type="GO" id="GO:0016874">
    <property type="term" value="F:ligase activity"/>
    <property type="evidence" value="ECO:0007669"/>
    <property type="project" value="UniProtKB-KW"/>
</dbReference>
<proteinExistence type="predicted"/>
<dbReference type="EMBL" id="LMWN01000013">
    <property type="protein sequence ID" value="KUN07191.1"/>
    <property type="molecule type" value="Genomic_DNA"/>
</dbReference>
<evidence type="ECO:0000256" key="4">
    <source>
        <dbReference type="PROSITE-ProRule" id="PRU00409"/>
    </source>
</evidence>
<comment type="caution">
    <text evidence="6">The sequence shown here is derived from an EMBL/GenBank/DDBJ whole genome shotgun (WGS) entry which is preliminary data.</text>
</comment>
<dbReference type="PROSITE" id="PS50975">
    <property type="entry name" value="ATP_GRASP"/>
    <property type="match status" value="1"/>
</dbReference>
<dbReference type="STRING" id="67386.AQI95_11645"/>
<gene>
    <name evidence="6" type="ORF">AQI95_11645</name>
</gene>
<dbReference type="PANTHER" id="PTHR43585">
    <property type="entry name" value="FUMIPYRROLE BIOSYNTHESIS PROTEIN C"/>
    <property type="match status" value="1"/>
</dbReference>
<keyword evidence="1" id="KW-0436">Ligase</keyword>
<keyword evidence="3 4" id="KW-0067">ATP-binding</keyword>
<keyword evidence="2 4" id="KW-0547">Nucleotide-binding</keyword>
<name>A0A101P951_9ACTN</name>
<evidence type="ECO:0000259" key="5">
    <source>
        <dbReference type="PROSITE" id="PS50975"/>
    </source>
</evidence>
<feature type="domain" description="ATP-grasp" evidence="5">
    <location>
        <begin position="93"/>
        <end position="289"/>
    </location>
</feature>
<dbReference type="PANTHER" id="PTHR43585:SF2">
    <property type="entry name" value="ATP-GRASP ENZYME FSQD"/>
    <property type="match status" value="1"/>
</dbReference>
<evidence type="ECO:0000313" key="6">
    <source>
        <dbReference type="EMBL" id="KUN07191.1"/>
    </source>
</evidence>
<reference evidence="6 7" key="1">
    <citation type="submission" date="2015-10" db="EMBL/GenBank/DDBJ databases">
        <title>Draft genome sequence of Streptomyces yokosukanensis DSM 40224, type strain for the species Streptomyces yokosukanensis.</title>
        <authorList>
            <person name="Ruckert C."/>
            <person name="Winkler A."/>
            <person name="Kalinowski J."/>
            <person name="Kampfer P."/>
            <person name="Glaeser S."/>
        </authorList>
    </citation>
    <scope>NUCLEOTIDE SEQUENCE [LARGE SCALE GENOMIC DNA]</scope>
    <source>
        <strain evidence="6 7">DSM 40224</strain>
    </source>
</reference>
<dbReference type="GO" id="GO:0005524">
    <property type="term" value="F:ATP binding"/>
    <property type="evidence" value="ECO:0007669"/>
    <property type="project" value="UniProtKB-UniRule"/>
</dbReference>
<evidence type="ECO:0000256" key="3">
    <source>
        <dbReference type="ARBA" id="ARBA00022840"/>
    </source>
</evidence>
<dbReference type="InterPro" id="IPR052032">
    <property type="entry name" value="ATP-dep_AA_Ligase"/>
</dbReference>
<evidence type="ECO:0000313" key="7">
    <source>
        <dbReference type="Proteomes" id="UP000053127"/>
    </source>
</evidence>
<organism evidence="6 7">
    <name type="scientific">Streptomyces yokosukanensis</name>
    <dbReference type="NCBI Taxonomy" id="67386"/>
    <lineage>
        <taxon>Bacteria</taxon>
        <taxon>Bacillati</taxon>
        <taxon>Actinomycetota</taxon>
        <taxon>Actinomycetes</taxon>
        <taxon>Kitasatosporales</taxon>
        <taxon>Streptomycetaceae</taxon>
        <taxon>Streptomyces</taxon>
    </lineage>
</organism>
<dbReference type="Gene3D" id="3.30.470.20">
    <property type="entry name" value="ATP-grasp fold, B domain"/>
    <property type="match status" value="1"/>
</dbReference>
<sequence>MLLMFVLVDPVFSGADLARAFKELGADWMPLYTDGPGRTTGGGAATAVERKPASVLAASRFGTEYAERLAAELGLPRHDPRQAVARRDLALMGQTLRAAGIPTVPGTSLTIDTAAESGPVVPAQWDTWPAVLRPDCAADTGVAVEVHDAEQTRHALTALRTLAPTAALLHIPAGDDTYQVHTVSSAGRHLVAEVQRHHETVKDGVTRRRHSESLAGLSEPERRLLTVVPACLDALGIREGAAVTELRLGPTGPEVVRVRPGLDGPRGSDDPYFAAFGFTRAHLLAESLLHPDRFEQRLERDFVRPRGLIRIDLRPPRDAYGRLAAIPGLNRLRRLPGFHSVASLPEFGTPAPTDALAPFSWGAAYFVHEDDDLLRSAAAVVHALEDTGALFTFSS</sequence>
<accession>A0A101P951</accession>
<evidence type="ECO:0000256" key="1">
    <source>
        <dbReference type="ARBA" id="ARBA00022598"/>
    </source>
</evidence>
<dbReference type="InterPro" id="IPR011761">
    <property type="entry name" value="ATP-grasp"/>
</dbReference>
<dbReference type="AlphaFoldDB" id="A0A101P951"/>